<evidence type="ECO:0000256" key="4">
    <source>
        <dbReference type="ARBA" id="ARBA00023186"/>
    </source>
</evidence>
<keyword evidence="4 5" id="KW-0143">Chaperone</keyword>
<comment type="caution">
    <text evidence="8">The sequence shown here is derived from an EMBL/GenBank/DDBJ whole genome shotgun (WGS) entry which is preliminary data.</text>
</comment>
<dbReference type="HAMAP" id="MF_00014">
    <property type="entry name" value="Ribosome_mat_RimM"/>
    <property type="match status" value="1"/>
</dbReference>
<dbReference type="RefSeq" id="WP_054493382.1">
    <property type="nucleotide sequence ID" value="NZ_BBZA01000165.1"/>
</dbReference>
<evidence type="ECO:0000259" key="6">
    <source>
        <dbReference type="Pfam" id="PF01782"/>
    </source>
</evidence>
<dbReference type="GO" id="GO:0005737">
    <property type="term" value="C:cytoplasm"/>
    <property type="evidence" value="ECO:0007669"/>
    <property type="project" value="UniProtKB-SubCell"/>
</dbReference>
<gene>
    <name evidence="5 8" type="primary">rimM</name>
    <name evidence="8" type="ORF">ARMA_1988</name>
    <name evidence="9" type="ORF">SE16_14885</name>
</gene>
<dbReference type="GO" id="GO:0043022">
    <property type="term" value="F:ribosome binding"/>
    <property type="evidence" value="ECO:0007669"/>
    <property type="project" value="InterPro"/>
</dbReference>
<dbReference type="EMBL" id="LGKN01000009">
    <property type="protein sequence ID" value="KPL86547.1"/>
    <property type="molecule type" value="Genomic_DNA"/>
</dbReference>
<dbReference type="Proteomes" id="UP000037784">
    <property type="component" value="Unassembled WGS sequence"/>
</dbReference>
<evidence type="ECO:0000313" key="8">
    <source>
        <dbReference type="EMBL" id="GAP63565.1"/>
    </source>
</evidence>
<reference evidence="8 10" key="1">
    <citation type="journal article" date="2015" name="Genome Announc.">
        <title>Draft Genome Sequence of a Heterotrophic Facultative Anaerobic Thermophilic Bacterium, Ardenticatena maritima Strain 110ST.</title>
        <authorList>
            <person name="Kawaichi S."/>
            <person name="Yoshida T."/>
            <person name="Sako Y."/>
            <person name="Nakamura R."/>
        </authorList>
    </citation>
    <scope>NUCLEOTIDE SEQUENCE [LARGE SCALE GENOMIC DNA]</scope>
    <source>
        <strain evidence="8 10">110S</strain>
    </source>
</reference>
<dbReference type="InParanoid" id="A0A0M8K7V7"/>
<dbReference type="Gene3D" id="2.40.30.60">
    <property type="entry name" value="RimM"/>
    <property type="match status" value="1"/>
</dbReference>
<evidence type="ECO:0000256" key="1">
    <source>
        <dbReference type="ARBA" id="ARBA00022490"/>
    </source>
</evidence>
<keyword evidence="3 5" id="KW-0698">rRNA processing</keyword>
<comment type="subcellular location">
    <subcellularLocation>
        <location evidence="5">Cytoplasm</location>
    </subcellularLocation>
</comment>
<dbReference type="STRING" id="872965.SE16_14885"/>
<comment type="function">
    <text evidence="5">An accessory protein needed during the final step in the assembly of 30S ribosomal subunit, possibly for assembly of the head region. Essential for efficient processing of 16S rRNA. May be needed both before and after RbfA during the maturation of 16S rRNA. It has affinity for free ribosomal 30S subunits but not for 70S ribosomes.</text>
</comment>
<keyword evidence="2 5" id="KW-0690">Ribosome biogenesis</keyword>
<name>A0A0M8K7V7_9CHLR</name>
<dbReference type="InterPro" id="IPR002676">
    <property type="entry name" value="RimM_N"/>
</dbReference>
<dbReference type="InterPro" id="IPR036976">
    <property type="entry name" value="RimM_N_sf"/>
</dbReference>
<dbReference type="AlphaFoldDB" id="A0A0M8K7V7"/>
<dbReference type="OrthoDB" id="9810331at2"/>
<feature type="domain" description="PRC-barrel" evidence="7">
    <location>
        <begin position="94"/>
        <end position="168"/>
    </location>
</feature>
<accession>A0A0M8K7V7</accession>
<evidence type="ECO:0000259" key="7">
    <source>
        <dbReference type="Pfam" id="PF05239"/>
    </source>
</evidence>
<dbReference type="FunCoup" id="A0A0M8K7V7">
    <property type="interactions" value="333"/>
</dbReference>
<dbReference type="SUPFAM" id="SSF50346">
    <property type="entry name" value="PRC-barrel domain"/>
    <property type="match status" value="1"/>
</dbReference>
<dbReference type="InterPro" id="IPR011033">
    <property type="entry name" value="PRC_barrel-like_sf"/>
</dbReference>
<dbReference type="NCBIfam" id="TIGR02273">
    <property type="entry name" value="16S_RimM"/>
    <property type="match status" value="1"/>
</dbReference>
<keyword evidence="10" id="KW-1185">Reference proteome</keyword>
<keyword evidence="1 5" id="KW-0963">Cytoplasm</keyword>
<dbReference type="PATRIC" id="fig|872965.6.peg.2627"/>
<sequence length="170" mass="19172">MADDFLTLGRIVAPHGIRGEVKVRILTDDIEFVFDLEEVYLGQQTPQPYAVKGVRLHKGMLLLMLEGVSTRNDAEALRGEYVVIPREWAPPLGEDEYYVHQLIGLRAMTTEGEELGRVADVMFTNGANDVYVIRGERYGEVLIPAIRQVVKEIDLEKGEMLIELMDGLLE</sequence>
<reference evidence="9 11" key="2">
    <citation type="submission" date="2015-07" db="EMBL/GenBank/DDBJ databases">
        <title>Whole genome sequence of Ardenticatena maritima DSM 23922.</title>
        <authorList>
            <person name="Hemp J."/>
            <person name="Ward L.M."/>
            <person name="Pace L.A."/>
            <person name="Fischer W.W."/>
        </authorList>
    </citation>
    <scope>NUCLEOTIDE SEQUENCE [LARGE SCALE GENOMIC DNA]</scope>
    <source>
        <strain evidence="9 11">110S</strain>
    </source>
</reference>
<evidence type="ECO:0000313" key="10">
    <source>
        <dbReference type="Proteomes" id="UP000037784"/>
    </source>
</evidence>
<evidence type="ECO:0000313" key="11">
    <source>
        <dbReference type="Proteomes" id="UP000050502"/>
    </source>
</evidence>
<comment type="similarity">
    <text evidence="5">Belongs to the RimM family.</text>
</comment>
<reference evidence="10" key="3">
    <citation type="submission" date="2015-08" db="EMBL/GenBank/DDBJ databases">
        <title>Draft Genome Sequence of a Heterotrophic Facultative Anaerobic Bacterium Ardenticatena maritima Strain 110S.</title>
        <authorList>
            <person name="Kawaichi S."/>
            <person name="Yoshida T."/>
            <person name="Sako Y."/>
            <person name="Nakamura R."/>
        </authorList>
    </citation>
    <scope>NUCLEOTIDE SEQUENCE [LARGE SCALE GENOMIC DNA]</scope>
    <source>
        <strain evidence="10">110S</strain>
    </source>
</reference>
<dbReference type="Pfam" id="PF05239">
    <property type="entry name" value="PRC"/>
    <property type="match status" value="1"/>
</dbReference>
<feature type="domain" description="RimM N-terminal" evidence="6">
    <location>
        <begin position="8"/>
        <end position="87"/>
    </location>
</feature>
<dbReference type="GO" id="GO:0042274">
    <property type="term" value="P:ribosomal small subunit biogenesis"/>
    <property type="evidence" value="ECO:0007669"/>
    <property type="project" value="UniProtKB-UniRule"/>
</dbReference>
<dbReference type="InterPro" id="IPR011961">
    <property type="entry name" value="RimM"/>
</dbReference>
<comment type="subunit">
    <text evidence="5">Binds ribosomal protein uS19.</text>
</comment>
<dbReference type="Pfam" id="PF01782">
    <property type="entry name" value="RimM"/>
    <property type="match status" value="1"/>
</dbReference>
<dbReference type="Proteomes" id="UP000050502">
    <property type="component" value="Unassembled WGS sequence"/>
</dbReference>
<protein>
    <recommendedName>
        <fullName evidence="5">Ribosome maturation factor RimM</fullName>
    </recommendedName>
</protein>
<dbReference type="SUPFAM" id="SSF50447">
    <property type="entry name" value="Translation proteins"/>
    <property type="match status" value="1"/>
</dbReference>
<dbReference type="PANTHER" id="PTHR33692:SF1">
    <property type="entry name" value="RIBOSOME MATURATION FACTOR RIMM"/>
    <property type="match status" value="1"/>
</dbReference>
<evidence type="ECO:0000256" key="2">
    <source>
        <dbReference type="ARBA" id="ARBA00022517"/>
    </source>
</evidence>
<dbReference type="GO" id="GO:0005840">
    <property type="term" value="C:ribosome"/>
    <property type="evidence" value="ECO:0007669"/>
    <property type="project" value="InterPro"/>
</dbReference>
<evidence type="ECO:0000256" key="5">
    <source>
        <dbReference type="HAMAP-Rule" id="MF_00014"/>
    </source>
</evidence>
<proteinExistence type="inferred from homology"/>
<dbReference type="InterPro" id="IPR009000">
    <property type="entry name" value="Transl_B-barrel_sf"/>
</dbReference>
<dbReference type="GO" id="GO:0006364">
    <property type="term" value="P:rRNA processing"/>
    <property type="evidence" value="ECO:0007669"/>
    <property type="project" value="UniProtKB-UniRule"/>
</dbReference>
<comment type="domain">
    <text evidence="5">The PRC barrel domain binds ribosomal protein uS19.</text>
</comment>
<evidence type="ECO:0000313" key="9">
    <source>
        <dbReference type="EMBL" id="KPL86547.1"/>
    </source>
</evidence>
<dbReference type="InterPro" id="IPR027275">
    <property type="entry name" value="PRC-brl_dom"/>
</dbReference>
<dbReference type="PANTHER" id="PTHR33692">
    <property type="entry name" value="RIBOSOME MATURATION FACTOR RIMM"/>
    <property type="match status" value="1"/>
</dbReference>
<evidence type="ECO:0000256" key="3">
    <source>
        <dbReference type="ARBA" id="ARBA00022552"/>
    </source>
</evidence>
<dbReference type="EMBL" id="BBZA01000165">
    <property type="protein sequence ID" value="GAP63565.1"/>
    <property type="molecule type" value="Genomic_DNA"/>
</dbReference>
<dbReference type="Gene3D" id="2.30.30.240">
    <property type="entry name" value="PRC-barrel domain"/>
    <property type="match status" value="1"/>
</dbReference>
<organism evidence="8 10">
    <name type="scientific">Ardenticatena maritima</name>
    <dbReference type="NCBI Taxonomy" id="872965"/>
    <lineage>
        <taxon>Bacteria</taxon>
        <taxon>Bacillati</taxon>
        <taxon>Chloroflexota</taxon>
        <taxon>Ardenticatenia</taxon>
        <taxon>Ardenticatenales</taxon>
        <taxon>Ardenticatenaceae</taxon>
        <taxon>Ardenticatena</taxon>
    </lineage>
</organism>